<dbReference type="AlphaFoldDB" id="A0A1Y5THX4"/>
<keyword evidence="1" id="KW-0805">Transcription regulation</keyword>
<dbReference type="Gene3D" id="3.40.50.2300">
    <property type="match status" value="2"/>
</dbReference>
<dbReference type="InterPro" id="IPR028082">
    <property type="entry name" value="Peripla_BP_I"/>
</dbReference>
<name>A0A1Y5THX4_9RHOB</name>
<evidence type="ECO:0000313" key="7">
    <source>
        <dbReference type="Proteomes" id="UP000193827"/>
    </source>
</evidence>
<dbReference type="Proteomes" id="UP000193827">
    <property type="component" value="Unassembled WGS sequence"/>
</dbReference>
<accession>A0A1Y5THX4</accession>
<evidence type="ECO:0000256" key="3">
    <source>
        <dbReference type="ARBA" id="ARBA00023163"/>
    </source>
</evidence>
<reference evidence="6 7" key="1">
    <citation type="submission" date="2017-03" db="EMBL/GenBank/DDBJ databases">
        <authorList>
            <person name="Afonso C.L."/>
            <person name="Miller P.J."/>
            <person name="Scott M.A."/>
            <person name="Spackman E."/>
            <person name="Goraichik I."/>
            <person name="Dimitrov K.M."/>
            <person name="Suarez D.L."/>
            <person name="Swayne D.E."/>
        </authorList>
    </citation>
    <scope>NUCLEOTIDE SEQUENCE [LARGE SCALE GENOMIC DNA]</scope>
    <source>
        <strain evidence="6 7">CECT 8287</strain>
    </source>
</reference>
<evidence type="ECO:0000313" key="6">
    <source>
        <dbReference type="EMBL" id="SLN60742.1"/>
    </source>
</evidence>
<gene>
    <name evidence="6" type="primary">gntR_2</name>
    <name evidence="6" type="ORF">PEL8287_03307</name>
</gene>
<keyword evidence="2" id="KW-0238">DNA-binding</keyword>
<dbReference type="InterPro" id="IPR010982">
    <property type="entry name" value="Lambda_DNA-bd_dom_sf"/>
</dbReference>
<evidence type="ECO:0000259" key="5">
    <source>
        <dbReference type="PROSITE" id="PS50932"/>
    </source>
</evidence>
<dbReference type="PANTHER" id="PTHR30146:SF138">
    <property type="entry name" value="TRANSCRIPTIONAL REGULATORY PROTEIN"/>
    <property type="match status" value="1"/>
</dbReference>
<evidence type="ECO:0000256" key="2">
    <source>
        <dbReference type="ARBA" id="ARBA00023125"/>
    </source>
</evidence>
<dbReference type="Gene3D" id="1.10.260.40">
    <property type="entry name" value="lambda repressor-like DNA-binding domains"/>
    <property type="match status" value="1"/>
</dbReference>
<dbReference type="SMART" id="SM00354">
    <property type="entry name" value="HTH_LACI"/>
    <property type="match status" value="1"/>
</dbReference>
<dbReference type="PROSITE" id="PS50932">
    <property type="entry name" value="HTH_LACI_2"/>
    <property type="match status" value="1"/>
</dbReference>
<evidence type="ECO:0000256" key="4">
    <source>
        <dbReference type="SAM" id="MobiDB-lite"/>
    </source>
</evidence>
<dbReference type="InterPro" id="IPR001761">
    <property type="entry name" value="Peripla_BP/Lac1_sug-bd_dom"/>
</dbReference>
<keyword evidence="3" id="KW-0804">Transcription</keyword>
<feature type="domain" description="HTH lacI-type" evidence="5">
    <location>
        <begin position="31"/>
        <end position="85"/>
    </location>
</feature>
<dbReference type="SUPFAM" id="SSF53822">
    <property type="entry name" value="Periplasmic binding protein-like I"/>
    <property type="match status" value="1"/>
</dbReference>
<protein>
    <submittedName>
        <fullName evidence="6">HTH-type transcriptional regulator GntR</fullName>
    </submittedName>
</protein>
<evidence type="ECO:0000256" key="1">
    <source>
        <dbReference type="ARBA" id="ARBA00023015"/>
    </source>
</evidence>
<dbReference type="GO" id="GO:0003700">
    <property type="term" value="F:DNA-binding transcription factor activity"/>
    <property type="evidence" value="ECO:0007669"/>
    <property type="project" value="TreeGrafter"/>
</dbReference>
<proteinExistence type="predicted"/>
<dbReference type="SUPFAM" id="SSF47413">
    <property type="entry name" value="lambda repressor-like DNA-binding domains"/>
    <property type="match status" value="1"/>
</dbReference>
<dbReference type="InterPro" id="IPR000843">
    <property type="entry name" value="HTH_LacI"/>
</dbReference>
<dbReference type="Pfam" id="PF00532">
    <property type="entry name" value="Peripla_BP_1"/>
    <property type="match status" value="1"/>
</dbReference>
<keyword evidence="7" id="KW-1185">Reference proteome</keyword>
<feature type="region of interest" description="Disordered" evidence="4">
    <location>
        <begin position="359"/>
        <end position="393"/>
    </location>
</feature>
<dbReference type="Pfam" id="PF00356">
    <property type="entry name" value="LacI"/>
    <property type="match status" value="1"/>
</dbReference>
<dbReference type="GO" id="GO:0000976">
    <property type="term" value="F:transcription cis-regulatory region binding"/>
    <property type="evidence" value="ECO:0007669"/>
    <property type="project" value="TreeGrafter"/>
</dbReference>
<dbReference type="PANTHER" id="PTHR30146">
    <property type="entry name" value="LACI-RELATED TRANSCRIPTIONAL REPRESSOR"/>
    <property type="match status" value="1"/>
</dbReference>
<dbReference type="CDD" id="cd01392">
    <property type="entry name" value="HTH_LacI"/>
    <property type="match status" value="1"/>
</dbReference>
<dbReference type="EMBL" id="FWFL01000009">
    <property type="protein sequence ID" value="SLN60742.1"/>
    <property type="molecule type" value="Genomic_DNA"/>
</dbReference>
<sequence length="393" mass="42147">MSLLLFLIISSNEDTNKWKRFHRGGIVRQPVTIKDVAQHAGCGVASVSRVLNDSGPSSADLRQRVIAAVDDLGFEFSEVGRSLQSSTTRTIGCVVPSLANPVYADAVQGAQETFRLAGYQTLLVCTNYDPEIETQAIRTLTAKQVDGFVLTVSDALASDGLKSIQNREIPHCLLFNMAPDDEQSWSVDDRSAAMAVADAFVEKGHRHVGFLALKFKSSDRARQRYQGFAEGCSRNGLKKPALLEIDEDSQNLTDLLNVFLQENPALTGIFASNDFLALATIRSARSLGLGVPEDLSIIGFDGIEVGTMVEPSLATIVTDPKMMGSGAARTVLSVIDGTPPPALPDPELSFSFRAGGSLAPPVAERADGEKAATLSPSNNPTKKNAKIQLERSK</sequence>
<organism evidence="6 7">
    <name type="scientific">Roseovarius litorisediminis</name>
    <dbReference type="NCBI Taxonomy" id="1312363"/>
    <lineage>
        <taxon>Bacteria</taxon>
        <taxon>Pseudomonadati</taxon>
        <taxon>Pseudomonadota</taxon>
        <taxon>Alphaproteobacteria</taxon>
        <taxon>Rhodobacterales</taxon>
        <taxon>Roseobacteraceae</taxon>
        <taxon>Roseovarius</taxon>
    </lineage>
</organism>